<gene>
    <name evidence="3" type="ORF">EAF64_08850</name>
</gene>
<evidence type="ECO:0000313" key="4">
    <source>
        <dbReference type="Proteomes" id="UP000289691"/>
    </source>
</evidence>
<feature type="transmembrane region" description="Helical" evidence="1">
    <location>
        <begin position="200"/>
        <end position="218"/>
    </location>
</feature>
<accession>A0A498L119</accession>
<sequence length="243" mass="24787">MTRTAAPDRSLTDSLRGFFGVPFRGQTYRSLAYLLLSFPLGLAYFVAVTVGVATGVGLLITLVGVPILLVTLYGVTLIAGFEASLARHLLGMDVPAPECLQRGDAADGWDPGSILAWARTVVTAPTTWTALVLVGVKFVFGLTAFAVLSAAATVSLVLLAAPIAVLTDVPLQVASATDGLTVGIVSRGQPLWVAETLPEAAALAVVGAFATLLTLHLVNGLATFGGVSTAALLDVDGSDGTPA</sequence>
<comment type="caution">
    <text evidence="3">The sequence shown here is derived from an EMBL/GenBank/DDBJ whole genome shotgun (WGS) entry which is preliminary data.</text>
</comment>
<keyword evidence="4" id="KW-1185">Reference proteome</keyword>
<dbReference type="InterPro" id="IPR025828">
    <property type="entry name" value="Put_sensor_dom"/>
</dbReference>
<evidence type="ECO:0000313" key="3">
    <source>
        <dbReference type="EMBL" id="RXK49031.1"/>
    </source>
</evidence>
<dbReference type="AlphaFoldDB" id="A0A498L119"/>
<name>A0A498L119_9EURY</name>
<proteinExistence type="predicted"/>
<dbReference type="RefSeq" id="WP_129068628.1">
    <property type="nucleotide sequence ID" value="NZ_RDFA01000003.1"/>
</dbReference>
<organism evidence="3 4">
    <name type="scientific">Halorientalis pallida</name>
    <dbReference type="NCBI Taxonomy" id="2479928"/>
    <lineage>
        <taxon>Archaea</taxon>
        <taxon>Methanobacteriati</taxon>
        <taxon>Methanobacteriota</taxon>
        <taxon>Stenosarchaea group</taxon>
        <taxon>Halobacteria</taxon>
        <taxon>Halobacteriales</taxon>
        <taxon>Haloarculaceae</taxon>
        <taxon>Halorientalis</taxon>
    </lineage>
</organism>
<feature type="transmembrane region" description="Helical" evidence="1">
    <location>
        <begin position="31"/>
        <end position="52"/>
    </location>
</feature>
<dbReference type="OrthoDB" id="253413at2157"/>
<keyword evidence="1" id="KW-0812">Transmembrane</keyword>
<dbReference type="Proteomes" id="UP000289691">
    <property type="component" value="Unassembled WGS sequence"/>
</dbReference>
<dbReference type="EMBL" id="RDFA01000003">
    <property type="protein sequence ID" value="RXK49031.1"/>
    <property type="molecule type" value="Genomic_DNA"/>
</dbReference>
<protein>
    <submittedName>
        <fullName evidence="3">Sensor protein</fullName>
    </submittedName>
</protein>
<feature type="transmembrane region" description="Helical" evidence="1">
    <location>
        <begin position="138"/>
        <end position="165"/>
    </location>
</feature>
<feature type="domain" description="Putative sensor" evidence="2">
    <location>
        <begin position="33"/>
        <end position="233"/>
    </location>
</feature>
<dbReference type="Pfam" id="PF13796">
    <property type="entry name" value="Sensor"/>
    <property type="match status" value="1"/>
</dbReference>
<keyword evidence="1" id="KW-0472">Membrane</keyword>
<feature type="transmembrane region" description="Helical" evidence="1">
    <location>
        <begin position="58"/>
        <end position="81"/>
    </location>
</feature>
<evidence type="ECO:0000259" key="2">
    <source>
        <dbReference type="Pfam" id="PF13796"/>
    </source>
</evidence>
<keyword evidence="1" id="KW-1133">Transmembrane helix</keyword>
<evidence type="ECO:0000256" key="1">
    <source>
        <dbReference type="SAM" id="Phobius"/>
    </source>
</evidence>
<reference evidence="3 4" key="1">
    <citation type="submission" date="2019-01" db="EMBL/GenBank/DDBJ databases">
        <title>Halorientalis sp. F13-25 a new haloarchaeum isolated from hypersaline water.</title>
        <authorList>
            <person name="Ana D.-V."/>
            <person name="Cristina S.-P."/>
            <person name="Antonio V."/>
        </authorList>
    </citation>
    <scope>NUCLEOTIDE SEQUENCE [LARGE SCALE GENOMIC DNA]</scope>
    <source>
        <strain evidence="3 4">F13-25</strain>
    </source>
</reference>